<protein>
    <submittedName>
        <fullName evidence="1">Uncharacterized protein</fullName>
    </submittedName>
</protein>
<dbReference type="EMBL" id="PENI01000001">
    <property type="protein sequence ID" value="RMB87681.1"/>
    <property type="molecule type" value="Genomic_DNA"/>
</dbReference>
<evidence type="ECO:0000313" key="1">
    <source>
        <dbReference type="EMBL" id="RMB87681.1"/>
    </source>
</evidence>
<comment type="caution">
    <text evidence="1">The sequence shown here is derived from an EMBL/GenBank/DDBJ whole genome shotgun (WGS) entry which is preliminary data.</text>
</comment>
<keyword evidence="2" id="KW-1185">Reference proteome</keyword>
<sequence>MGGLGMIDTSVEIPAGVLEVLTLPDLDGLDEARGAGRVCIWCGQPLTIETAVDLGEQKADAGTCFPRACRKCVADRAHRGLFTHTPTCDLCGTKATAARCIVGRGLYRLVRDNRR</sequence>
<gene>
    <name evidence="1" type="ORF">CTZ28_01615</name>
</gene>
<dbReference type="Proteomes" id="UP000270471">
    <property type="component" value="Unassembled WGS sequence"/>
</dbReference>
<name>A0A3M0IDS3_9ACTN</name>
<accession>A0A3M0IDS3</accession>
<reference evidence="1 2" key="1">
    <citation type="submission" date="2017-11" db="EMBL/GenBank/DDBJ databases">
        <title>Draft genome of actinobacteria isolated from guarana (Paullinia cupana (Mart.) Ducke.</title>
        <authorList>
            <person name="Siqueira K.A."/>
            <person name="Liotti R.G."/>
            <person name="Mendes T.A.O."/>
            <person name="Soares M.A."/>
        </authorList>
    </citation>
    <scope>NUCLEOTIDE SEQUENCE [LARGE SCALE GENOMIC DNA]</scope>
    <source>
        <strain evidence="1 2">193</strain>
    </source>
</reference>
<proteinExistence type="predicted"/>
<dbReference type="OrthoDB" id="4260134at2"/>
<organism evidence="1 2">
    <name type="scientific">Streptomyces shenzhenensis</name>
    <dbReference type="NCBI Taxonomy" id="943815"/>
    <lineage>
        <taxon>Bacteria</taxon>
        <taxon>Bacillati</taxon>
        <taxon>Actinomycetota</taxon>
        <taxon>Actinomycetes</taxon>
        <taxon>Kitasatosporales</taxon>
        <taxon>Streptomycetaceae</taxon>
        <taxon>Streptomyces</taxon>
    </lineage>
</organism>
<evidence type="ECO:0000313" key="2">
    <source>
        <dbReference type="Proteomes" id="UP000270471"/>
    </source>
</evidence>
<dbReference type="AlphaFoldDB" id="A0A3M0IDS3"/>